<evidence type="ECO:0000256" key="5">
    <source>
        <dbReference type="ARBA" id="ARBA00022801"/>
    </source>
</evidence>
<evidence type="ECO:0000256" key="7">
    <source>
        <dbReference type="RuleBase" id="RU361168"/>
    </source>
</evidence>
<dbReference type="FunFam" id="3.20.20.70:FF:000197">
    <property type="entry name" value="Alpha-galactosidase"/>
    <property type="match status" value="1"/>
</dbReference>
<dbReference type="PANTHER" id="PTHR11452">
    <property type="entry name" value="ALPHA-GALACTOSIDASE/ALPHA-N-ACETYLGALACTOSAMINIDASE"/>
    <property type="match status" value="1"/>
</dbReference>
<dbReference type="InterPro" id="IPR013785">
    <property type="entry name" value="Aldolase_TIM"/>
</dbReference>
<dbReference type="RefSeq" id="XP_020130761.1">
    <property type="nucleotide sequence ID" value="XM_020272892.1"/>
</dbReference>
<dbReference type="CDD" id="cd04081">
    <property type="entry name" value="CBM35_galactosidase-like"/>
    <property type="match status" value="1"/>
</dbReference>
<dbReference type="Gene3D" id="2.60.120.260">
    <property type="entry name" value="Galactose-binding domain-like"/>
    <property type="match status" value="1"/>
</dbReference>
<evidence type="ECO:0000256" key="2">
    <source>
        <dbReference type="ARBA" id="ARBA00009743"/>
    </source>
</evidence>
<protein>
    <recommendedName>
        <fullName evidence="3 7">Alpha-galactosidase</fullName>
        <ecNumber evidence="3 7">3.2.1.22</ecNumber>
    </recommendedName>
    <alternativeName>
        <fullName evidence="7">Melibiase</fullName>
    </alternativeName>
</protein>
<evidence type="ECO:0000256" key="1">
    <source>
        <dbReference type="ARBA" id="ARBA00001255"/>
    </source>
</evidence>
<evidence type="ECO:0000256" key="8">
    <source>
        <dbReference type="SAM" id="SignalP"/>
    </source>
</evidence>
<dbReference type="InterPro" id="IPR013780">
    <property type="entry name" value="Glyco_hydro_b"/>
</dbReference>
<keyword evidence="5 7" id="KW-0378">Hydrolase</keyword>
<keyword evidence="7" id="KW-1015">Disulfide bond</keyword>
<evidence type="ECO:0000256" key="3">
    <source>
        <dbReference type="ARBA" id="ARBA00012755"/>
    </source>
</evidence>
<dbReference type="Pfam" id="PF16499">
    <property type="entry name" value="Melibiase_2"/>
    <property type="match status" value="1"/>
</dbReference>
<dbReference type="Gene3D" id="3.20.20.70">
    <property type="entry name" value="Aldolase class I"/>
    <property type="match status" value="1"/>
</dbReference>
<dbReference type="PRINTS" id="PR00740">
    <property type="entry name" value="GLHYDRLASE27"/>
</dbReference>
<comment type="catalytic activity">
    <reaction evidence="1 7">
        <text>Hydrolysis of terminal, non-reducing alpha-D-galactose residues in alpha-D-galactosides, including galactose oligosaccharides, galactomannans and galactolipids.</text>
        <dbReference type="EC" id="3.2.1.22"/>
    </reaction>
</comment>
<keyword evidence="11" id="KW-1185">Reference proteome</keyword>
<dbReference type="Gene3D" id="2.60.40.1180">
    <property type="entry name" value="Golgi alpha-mannosidase II"/>
    <property type="match status" value="1"/>
</dbReference>
<organism evidence="10 11">
    <name type="scientific">Diplodia corticola</name>
    <dbReference type="NCBI Taxonomy" id="236234"/>
    <lineage>
        <taxon>Eukaryota</taxon>
        <taxon>Fungi</taxon>
        <taxon>Dikarya</taxon>
        <taxon>Ascomycota</taxon>
        <taxon>Pezizomycotina</taxon>
        <taxon>Dothideomycetes</taxon>
        <taxon>Dothideomycetes incertae sedis</taxon>
        <taxon>Botryosphaeriales</taxon>
        <taxon>Botryosphaeriaceae</taxon>
        <taxon>Diplodia</taxon>
    </lineage>
</organism>
<evidence type="ECO:0000256" key="6">
    <source>
        <dbReference type="ARBA" id="ARBA00023295"/>
    </source>
</evidence>
<sequence>MIAAQTALRLLAGVVALPGHAAATTRTATPPLGWNSYNYYSCFPNETIIKENAQGLVDLGLAAKGYNIVTTDCGWPSSNRTAEGRITWNETLFPSGFPALGEYIHGLGLQVGLYSGAGRWQCNTDPEHIFLVASLGYETEDAQTFAEWGGDTLKYDNCWANLISPSRVVEYDPYEPDPSVRFAAMAQALEAVDRPIVYQICQWGVGEDLGVWAPKLGDSWRISNDIYNGWSSIWRITNQVVPFWKHTGVGKYADMDMLIIGLNALSLEEERFHFTMWAINKSPLTIGAPMSTTLTPQASLDILANEEVLAINQDALGEQARLVQRHTEEEYDVWAGNLTDGRLVVAVANWRNASQSVTLNLSNPALGVAAVGAIRDVWAASDLGGAVAPEEFKLDLAGHEAKLLVLSGVTRTNTSLVDAQYHPVTDAAVEGGNASVVECPQDVDSTSGGCLPVGSKAVNLYPGSTVTFSNVSSSSASSLLAIDYVNYDVALQSAWSNGTNTRNVTLSVNGGTAKRWALPISGGNWFETGRLVVDVDGFVEGDGNVVVVGAPGPDPAPDVVGLAVVVEG</sequence>
<dbReference type="SUPFAM" id="SSF51445">
    <property type="entry name" value="(Trans)glycosidases"/>
    <property type="match status" value="1"/>
</dbReference>
<evidence type="ECO:0000256" key="4">
    <source>
        <dbReference type="ARBA" id="ARBA00022729"/>
    </source>
</evidence>
<dbReference type="OrthoDB" id="5795902at2759"/>
<dbReference type="GO" id="GO:0005975">
    <property type="term" value="P:carbohydrate metabolic process"/>
    <property type="evidence" value="ECO:0007669"/>
    <property type="project" value="InterPro"/>
</dbReference>
<dbReference type="CDD" id="cd14792">
    <property type="entry name" value="GH27"/>
    <property type="match status" value="1"/>
</dbReference>
<dbReference type="InterPro" id="IPR041233">
    <property type="entry name" value="Melibiase_C"/>
</dbReference>
<evidence type="ECO:0000313" key="10">
    <source>
        <dbReference type="EMBL" id="OJD34501.1"/>
    </source>
</evidence>
<feature type="signal peptide" evidence="8">
    <location>
        <begin position="1"/>
        <end position="23"/>
    </location>
</feature>
<dbReference type="GO" id="GO:0004557">
    <property type="term" value="F:alpha-galactosidase activity"/>
    <property type="evidence" value="ECO:0007669"/>
    <property type="project" value="UniProtKB-EC"/>
</dbReference>
<dbReference type="Proteomes" id="UP000183809">
    <property type="component" value="Unassembled WGS sequence"/>
</dbReference>
<feature type="chain" id="PRO_5013154049" description="Alpha-galactosidase" evidence="8">
    <location>
        <begin position="24"/>
        <end position="568"/>
    </location>
</feature>
<comment type="caution">
    <text evidence="10">The sequence shown here is derived from an EMBL/GenBank/DDBJ whole genome shotgun (WGS) entry which is preliminary data.</text>
</comment>
<dbReference type="EMBL" id="MNUE01000022">
    <property type="protein sequence ID" value="OJD34501.1"/>
    <property type="molecule type" value="Genomic_DNA"/>
</dbReference>
<proteinExistence type="inferred from homology"/>
<accession>A0A1J9S4E3</accession>
<dbReference type="AlphaFoldDB" id="A0A1J9S4E3"/>
<evidence type="ECO:0000313" key="11">
    <source>
        <dbReference type="Proteomes" id="UP000183809"/>
    </source>
</evidence>
<dbReference type="STRING" id="236234.A0A1J9S4E3"/>
<keyword evidence="4 8" id="KW-0732">Signal</keyword>
<dbReference type="InterPro" id="IPR002241">
    <property type="entry name" value="Glyco_hydro_27"/>
</dbReference>
<dbReference type="InterPro" id="IPR017853">
    <property type="entry name" value="GH"/>
</dbReference>
<dbReference type="SUPFAM" id="SSF51011">
    <property type="entry name" value="Glycosyl hydrolase domain"/>
    <property type="match status" value="1"/>
</dbReference>
<comment type="similarity">
    <text evidence="2 7">Belongs to the glycosyl hydrolase 27 family.</text>
</comment>
<evidence type="ECO:0000259" key="9">
    <source>
        <dbReference type="Pfam" id="PF17801"/>
    </source>
</evidence>
<name>A0A1J9S4E3_9PEZI</name>
<reference evidence="10 11" key="1">
    <citation type="submission" date="2016-10" db="EMBL/GenBank/DDBJ databases">
        <title>Proteomics and genomics reveal pathogen-plant mechanisms compatible with a hemibiotrophic lifestyle of Diplodia corticola.</title>
        <authorList>
            <person name="Fernandes I."/>
            <person name="De Jonge R."/>
            <person name="Van De Peer Y."/>
            <person name="Devreese B."/>
            <person name="Alves A."/>
            <person name="Esteves A.C."/>
        </authorList>
    </citation>
    <scope>NUCLEOTIDE SEQUENCE [LARGE SCALE GENOMIC DNA]</scope>
    <source>
        <strain evidence="10 11">CBS 112549</strain>
    </source>
</reference>
<dbReference type="PANTHER" id="PTHR11452:SF75">
    <property type="entry name" value="ALPHA-GALACTOSIDASE MEL1"/>
    <property type="match status" value="1"/>
</dbReference>
<dbReference type="EC" id="3.2.1.22" evidence="3 7"/>
<keyword evidence="6 7" id="KW-0326">Glycosidase</keyword>
<gene>
    <name evidence="10" type="ORF">BKCO1_220009</name>
</gene>
<feature type="domain" description="Alpha galactosidase C-terminal" evidence="9">
    <location>
        <begin position="329"/>
        <end position="406"/>
    </location>
</feature>
<dbReference type="Pfam" id="PF17801">
    <property type="entry name" value="Melibiase_C"/>
    <property type="match status" value="1"/>
</dbReference>
<dbReference type="GeneID" id="31013152"/>